<protein>
    <submittedName>
        <fullName evidence="1">Uncharacterized protein</fullName>
    </submittedName>
</protein>
<reference evidence="1" key="1">
    <citation type="submission" date="2023-08" db="EMBL/GenBank/DDBJ databases">
        <authorList>
            <person name="Alioto T."/>
            <person name="Alioto T."/>
            <person name="Gomez Garrido J."/>
        </authorList>
    </citation>
    <scope>NUCLEOTIDE SEQUENCE</scope>
</reference>
<keyword evidence="2" id="KW-1185">Reference proteome</keyword>
<organism evidence="1 2">
    <name type="scientific">Octopus vulgaris</name>
    <name type="common">Common octopus</name>
    <dbReference type="NCBI Taxonomy" id="6645"/>
    <lineage>
        <taxon>Eukaryota</taxon>
        <taxon>Metazoa</taxon>
        <taxon>Spiralia</taxon>
        <taxon>Lophotrochozoa</taxon>
        <taxon>Mollusca</taxon>
        <taxon>Cephalopoda</taxon>
        <taxon>Coleoidea</taxon>
        <taxon>Octopodiformes</taxon>
        <taxon>Octopoda</taxon>
        <taxon>Incirrata</taxon>
        <taxon>Octopodidae</taxon>
        <taxon>Octopus</taxon>
    </lineage>
</organism>
<evidence type="ECO:0000313" key="2">
    <source>
        <dbReference type="Proteomes" id="UP001162480"/>
    </source>
</evidence>
<gene>
    <name evidence="1" type="ORF">OCTVUL_1B018220</name>
</gene>
<accession>A0AA36F6P7</accession>
<sequence>MACEKSERWTTRSGEEEKKKMQLVLEESIAVVVLNATTAVIKYIPNNFCDYPAIQSIPNSDHICTCGYLADHFTNTR</sequence>
<evidence type="ECO:0000313" key="1">
    <source>
        <dbReference type="EMBL" id="CAI9726364.1"/>
    </source>
</evidence>
<dbReference type="AlphaFoldDB" id="A0AA36F6P7"/>
<proteinExistence type="predicted"/>
<dbReference type="Proteomes" id="UP001162480">
    <property type="component" value="Chromosome 7"/>
</dbReference>
<name>A0AA36F6P7_OCTVU</name>
<dbReference type="EMBL" id="OX597820">
    <property type="protein sequence ID" value="CAI9726364.1"/>
    <property type="molecule type" value="Genomic_DNA"/>
</dbReference>